<dbReference type="HOGENOM" id="CLU_000537_4_2_11"/>
<dbReference type="CDD" id="cd03784">
    <property type="entry name" value="GT1_Gtf-like"/>
    <property type="match status" value="1"/>
</dbReference>
<dbReference type="RefSeq" id="WP_012879008.1">
    <property type="nucleotide sequence ID" value="NC_013530.1"/>
</dbReference>
<protein>
    <recommendedName>
        <fullName evidence="1">Erythromycin biosynthesis protein CIII-like C-terminal domain-containing protein</fullName>
    </recommendedName>
</protein>
<accession>D1BV27</accession>
<dbReference type="eggNOG" id="COG1819">
    <property type="taxonomic scope" value="Bacteria"/>
</dbReference>
<dbReference type="GO" id="GO:0008194">
    <property type="term" value="F:UDP-glycosyltransferase activity"/>
    <property type="evidence" value="ECO:0007669"/>
    <property type="project" value="InterPro"/>
</dbReference>
<evidence type="ECO:0000259" key="1">
    <source>
        <dbReference type="Pfam" id="PF06722"/>
    </source>
</evidence>
<dbReference type="CAZy" id="GT1">
    <property type="family name" value="Glycosyltransferase Family 1"/>
</dbReference>
<dbReference type="Pfam" id="PF06722">
    <property type="entry name" value="EryCIII-like_C"/>
    <property type="match status" value="1"/>
</dbReference>
<dbReference type="EMBL" id="CP001821">
    <property type="protein sequence ID" value="ACZ31266.1"/>
    <property type="molecule type" value="Genomic_DNA"/>
</dbReference>
<sequence length="370" mass="38363">MHALFVTFDGGGNLPPTLGIAAELTRRGATVEFLGHARQRGRIEDAGFVFEAYRRGRDYDITAPRRTLGGLLDFTALVTDRGVAADMVEAADGADVVVVDCLLYRALLAGAEAGLPVVSLEHTLHGFFLTYRGGPVGLTVRLRGVRVAAALAAPRLTLVATRPELDTATATASVRHTGFVWQGTPVAAEPPRGAPRILVSYSTTHFPGQAAALQRAIDGLAGLAAEVLVTTGPTVDPAALRPAANTTIVRWADHGDLLPETSLVVSHGGHSTVSRTLAHGIPLLVVPMHPLLDQPAVGRAVAAQGAGLTLPKSASPAQVMQAAATLLADGPHRAAAVRLGESIRSRDGAVVAADLLAQFARDPRRAGVAA</sequence>
<dbReference type="STRING" id="446471.Xcel_2248"/>
<evidence type="ECO:0000313" key="2">
    <source>
        <dbReference type="EMBL" id="ACZ31266.1"/>
    </source>
</evidence>
<dbReference type="KEGG" id="xce:Xcel_2248"/>
<dbReference type="OrthoDB" id="6620093at2"/>
<name>D1BV27_XYLCX</name>
<reference evidence="2 3" key="2">
    <citation type="journal article" date="2010" name="Stand. Genomic Sci.">
        <title>Complete genome sequence of Xylanimonas cellulosilytica type strain (XIL07).</title>
        <authorList>
            <person name="Foster B."/>
            <person name="Pukall R."/>
            <person name="Abt B."/>
            <person name="Nolan M."/>
            <person name="Glavina Del Rio T."/>
            <person name="Chen F."/>
            <person name="Lucas S."/>
            <person name="Tice H."/>
            <person name="Pitluck S."/>
            <person name="Cheng J.-F."/>
            <person name="Chertkov O."/>
            <person name="Brettin T."/>
            <person name="Han C."/>
            <person name="Detter J.C."/>
            <person name="Bruce D."/>
            <person name="Goodwin L."/>
            <person name="Ivanova N."/>
            <person name="Mavromatis K."/>
            <person name="Pati A."/>
            <person name="Mikhailova N."/>
            <person name="Chen A."/>
            <person name="Palaniappan K."/>
            <person name="Land M."/>
            <person name="Hauser L."/>
            <person name="Chang Y.-J."/>
            <person name="Jeffries C.D."/>
            <person name="Chain P."/>
            <person name="Rohde M."/>
            <person name="Goeker M."/>
            <person name="Bristow J."/>
            <person name="Eisen J.A."/>
            <person name="Markowitz V."/>
            <person name="Hugenholtz P."/>
            <person name="Kyrpides N.C."/>
            <person name="Klenk H.-P."/>
            <person name="Lapidus A."/>
        </authorList>
    </citation>
    <scope>NUCLEOTIDE SEQUENCE [LARGE SCALE GENOMIC DNA]</scope>
    <source>
        <strain evidence="3">DSM 15894 / CECT 5975 / LMG 20990 / XIL07</strain>
    </source>
</reference>
<gene>
    <name evidence="2" type="ordered locus">Xcel_2248</name>
</gene>
<dbReference type="InterPro" id="IPR010610">
    <property type="entry name" value="EryCIII-like_C"/>
</dbReference>
<dbReference type="Proteomes" id="UP000002255">
    <property type="component" value="Chromosome"/>
</dbReference>
<dbReference type="AlphaFoldDB" id="D1BV27"/>
<dbReference type="PANTHER" id="PTHR48050:SF13">
    <property type="entry name" value="STEROL 3-BETA-GLUCOSYLTRANSFERASE UGT80A2"/>
    <property type="match status" value="1"/>
</dbReference>
<feature type="domain" description="Erythromycin biosynthesis protein CIII-like C-terminal" evidence="1">
    <location>
        <begin position="216"/>
        <end position="346"/>
    </location>
</feature>
<proteinExistence type="predicted"/>
<organism evidence="2 3">
    <name type="scientific">Xylanimonas cellulosilytica (strain DSM 15894 / JCM 12276 / CECT 5975 / KCTC 9989 / LMG 20990 / NBRC 107835 / XIL07)</name>
    <dbReference type="NCBI Taxonomy" id="446471"/>
    <lineage>
        <taxon>Bacteria</taxon>
        <taxon>Bacillati</taxon>
        <taxon>Actinomycetota</taxon>
        <taxon>Actinomycetes</taxon>
        <taxon>Micrococcales</taxon>
        <taxon>Promicromonosporaceae</taxon>
        <taxon>Xylanimonas</taxon>
    </lineage>
</organism>
<evidence type="ECO:0000313" key="3">
    <source>
        <dbReference type="Proteomes" id="UP000002255"/>
    </source>
</evidence>
<dbReference type="InterPro" id="IPR050426">
    <property type="entry name" value="Glycosyltransferase_28"/>
</dbReference>
<dbReference type="GO" id="GO:0017000">
    <property type="term" value="P:antibiotic biosynthetic process"/>
    <property type="evidence" value="ECO:0007669"/>
    <property type="project" value="UniProtKB-ARBA"/>
</dbReference>
<dbReference type="PANTHER" id="PTHR48050">
    <property type="entry name" value="STEROL 3-BETA-GLUCOSYLTRANSFERASE"/>
    <property type="match status" value="1"/>
</dbReference>
<dbReference type="SUPFAM" id="SSF53756">
    <property type="entry name" value="UDP-Glycosyltransferase/glycogen phosphorylase"/>
    <property type="match status" value="1"/>
</dbReference>
<dbReference type="InterPro" id="IPR002213">
    <property type="entry name" value="UDP_glucos_trans"/>
</dbReference>
<reference evidence="3" key="1">
    <citation type="submission" date="2009-11" db="EMBL/GenBank/DDBJ databases">
        <title>The complete chromosome of Xylanimonas cellulosilytica DSM 15894.</title>
        <authorList>
            <consortium name="US DOE Joint Genome Institute (JGI-PGF)"/>
            <person name="Lucas S."/>
            <person name="Copeland A."/>
            <person name="Lapidus A."/>
            <person name="Glavina del Rio T."/>
            <person name="Dalin E."/>
            <person name="Tice H."/>
            <person name="Bruce D."/>
            <person name="Goodwin L."/>
            <person name="Pitluck S."/>
            <person name="Kyrpides N."/>
            <person name="Mavromatis K."/>
            <person name="Ivanova N."/>
            <person name="Mikhailova N."/>
            <person name="Foster B."/>
            <person name="Clum A."/>
            <person name="Brettin T."/>
            <person name="Detter J.C."/>
            <person name="Han C."/>
            <person name="Larimer F."/>
            <person name="Land M."/>
            <person name="Hauser L."/>
            <person name="Markowitz V."/>
            <person name="Cheng J.F."/>
            <person name="Hugenholtz P."/>
            <person name="Woyke T."/>
            <person name="Wu D."/>
            <person name="Gehrich-Schroeter G."/>
            <person name="Schneider S."/>
            <person name="Pukall S.R."/>
            <person name="Klenk H.P."/>
            <person name="Eisen J.A."/>
        </authorList>
    </citation>
    <scope>NUCLEOTIDE SEQUENCE [LARGE SCALE GENOMIC DNA]</scope>
    <source>
        <strain evidence="3">DSM 15894 / CECT 5975 / LMG 20990 / XIL07</strain>
    </source>
</reference>
<dbReference type="Gene3D" id="3.40.50.2000">
    <property type="entry name" value="Glycogen Phosphorylase B"/>
    <property type="match status" value="2"/>
</dbReference>
<keyword evidence="3" id="KW-1185">Reference proteome</keyword>
<dbReference type="GO" id="GO:0016758">
    <property type="term" value="F:hexosyltransferase activity"/>
    <property type="evidence" value="ECO:0007669"/>
    <property type="project" value="UniProtKB-ARBA"/>
</dbReference>